<proteinExistence type="predicted"/>
<comment type="cofactor">
    <cofactor evidence="1">
        <name>Mg(2+)</name>
        <dbReference type="ChEBI" id="CHEBI:18420"/>
    </cofactor>
    <text evidence="1">Binds 2 magnesium ions per subunit.</text>
</comment>
<dbReference type="GO" id="GO:0046872">
    <property type="term" value="F:metal ion binding"/>
    <property type="evidence" value="ECO:0007669"/>
    <property type="project" value="UniProtKB-KW"/>
</dbReference>
<feature type="binding site" evidence="1">
    <location>
        <position position="227"/>
    </location>
    <ligand>
        <name>Mg(2+)</name>
        <dbReference type="ChEBI" id="CHEBI:18420"/>
        <label>1</label>
    </ligand>
</feature>
<dbReference type="OrthoDB" id="9761704at2"/>
<dbReference type="InterPro" id="IPR005502">
    <property type="entry name" value="Ribosyl_crysJ1"/>
</dbReference>
<dbReference type="Pfam" id="PF03747">
    <property type="entry name" value="ADP_ribosyl_GH"/>
    <property type="match status" value="1"/>
</dbReference>
<evidence type="ECO:0000313" key="2">
    <source>
        <dbReference type="EMBL" id="RIA77941.1"/>
    </source>
</evidence>
<dbReference type="AlphaFoldDB" id="A0A397S5E1"/>
<dbReference type="RefSeq" id="WP_119015890.1">
    <property type="nucleotide sequence ID" value="NZ_QXEV01000005.1"/>
</dbReference>
<protein>
    <submittedName>
        <fullName evidence="2">Type I restriction enzyme M protein</fullName>
    </submittedName>
</protein>
<accession>A0A397S5E1</accession>
<dbReference type="Gene3D" id="1.10.4080.10">
    <property type="entry name" value="ADP-ribosylation/Crystallin J1"/>
    <property type="match status" value="1"/>
</dbReference>
<evidence type="ECO:0000313" key="3">
    <source>
        <dbReference type="Proteomes" id="UP000266506"/>
    </source>
</evidence>
<organism evidence="2 3">
    <name type="scientific">Anaeroplasma bactoclasticum</name>
    <dbReference type="NCBI Taxonomy" id="2088"/>
    <lineage>
        <taxon>Bacteria</taxon>
        <taxon>Bacillati</taxon>
        <taxon>Mycoplasmatota</taxon>
        <taxon>Mollicutes</taxon>
        <taxon>Anaeroplasmatales</taxon>
        <taxon>Anaeroplasmataceae</taxon>
        <taxon>Anaeroplasma</taxon>
    </lineage>
</organism>
<keyword evidence="3" id="KW-1185">Reference proteome</keyword>
<dbReference type="PANTHER" id="PTHR16222">
    <property type="entry name" value="ADP-RIBOSYLGLYCOHYDROLASE"/>
    <property type="match status" value="1"/>
</dbReference>
<dbReference type="SUPFAM" id="SSF101478">
    <property type="entry name" value="ADP-ribosylglycohydrolase"/>
    <property type="match status" value="1"/>
</dbReference>
<feature type="binding site" evidence="1">
    <location>
        <position position="226"/>
    </location>
    <ligand>
        <name>Mg(2+)</name>
        <dbReference type="ChEBI" id="CHEBI:18420"/>
        <label>1</label>
    </ligand>
</feature>
<feature type="binding site" evidence="1">
    <location>
        <position position="35"/>
    </location>
    <ligand>
        <name>Mg(2+)</name>
        <dbReference type="ChEBI" id="CHEBI:18420"/>
        <label>1</label>
    </ligand>
</feature>
<feature type="binding site" evidence="1">
    <location>
        <position position="34"/>
    </location>
    <ligand>
        <name>Mg(2+)</name>
        <dbReference type="ChEBI" id="CHEBI:18420"/>
        <label>1</label>
    </ligand>
</feature>
<dbReference type="InterPro" id="IPR050792">
    <property type="entry name" value="ADP-ribosylglycohydrolase"/>
</dbReference>
<name>A0A397S5E1_9MOLU</name>
<dbReference type="InParanoid" id="A0A397S5E1"/>
<dbReference type="InterPro" id="IPR036705">
    <property type="entry name" value="Ribosyl_crysJ1_sf"/>
</dbReference>
<comment type="caution">
    <text evidence="2">The sequence shown here is derived from an EMBL/GenBank/DDBJ whole genome shotgun (WGS) entry which is preliminary data.</text>
</comment>
<keyword evidence="1" id="KW-0460">Magnesium</keyword>
<reference evidence="2 3" key="1">
    <citation type="submission" date="2018-08" db="EMBL/GenBank/DDBJ databases">
        <title>Genomic Encyclopedia of Archaeal and Bacterial Type Strains, Phase II (KMG-II): from individual species to whole genera.</title>
        <authorList>
            <person name="Goeker M."/>
        </authorList>
    </citation>
    <scope>NUCLEOTIDE SEQUENCE [LARGE SCALE GENOMIC DNA]</scope>
    <source>
        <strain evidence="2 3">ATCC 27112</strain>
    </source>
</reference>
<keyword evidence="1" id="KW-0479">Metal-binding</keyword>
<dbReference type="Proteomes" id="UP000266506">
    <property type="component" value="Unassembled WGS sequence"/>
</dbReference>
<dbReference type="EMBL" id="QXEV01000005">
    <property type="protein sequence ID" value="RIA77941.1"/>
    <property type="molecule type" value="Genomic_DNA"/>
</dbReference>
<feature type="binding site" evidence="1">
    <location>
        <position position="36"/>
    </location>
    <ligand>
        <name>Mg(2+)</name>
        <dbReference type="ChEBI" id="CHEBI:18420"/>
        <label>1</label>
    </ligand>
</feature>
<dbReference type="PANTHER" id="PTHR16222:SF12">
    <property type="entry name" value="ADP-RIBOSYLGLYCOHYDROLASE-RELATED"/>
    <property type="match status" value="1"/>
</dbReference>
<feature type="binding site" evidence="1">
    <location>
        <position position="224"/>
    </location>
    <ligand>
        <name>Mg(2+)</name>
        <dbReference type="ChEBI" id="CHEBI:18420"/>
        <label>1</label>
    </ligand>
</feature>
<evidence type="ECO:0000256" key="1">
    <source>
        <dbReference type="PIRSR" id="PIRSR605502-1"/>
    </source>
</evidence>
<gene>
    <name evidence="2" type="ORF">EI71_00724</name>
</gene>
<sequence>MLGAIIGDMVGRPYEFTGKKDYNFPFFNRYCTTTDDSYMTVAVGRALQNCINDLDDIEALKKETIFQMRDIGNRHPDAGWGQSFWRWLSVSPTPYNSYGNGAGMRVSAVGWIADNEEQVKKLSKAVTEISHNHPEGIKGAEAIAMCVYLARIGKSKEEIKQYVIDNYYPEIKGMSYDWLHSSYGLDEMGNWVSCQGSIPQSIVCFLDSTSFEDAVRKAVSLGADTDTQGCMTGAIAEAYYGVPTNMMLEAEDYMPQDVLSLYLAFDQVKKKRVLR</sequence>